<dbReference type="RefSeq" id="WP_159443043.1">
    <property type="nucleotide sequence ID" value="NZ_FUXX01000020.1"/>
</dbReference>
<dbReference type="InterPro" id="IPR050921">
    <property type="entry name" value="T4SS_GSP_E_ATPase"/>
</dbReference>
<dbReference type="PANTHER" id="PTHR30486">
    <property type="entry name" value="TWITCHING MOTILITY PROTEIN PILT"/>
    <property type="match status" value="1"/>
</dbReference>
<dbReference type="InterPro" id="IPR027417">
    <property type="entry name" value="P-loop_NTPase"/>
</dbReference>
<feature type="domain" description="Bacterial type II secretion system protein E" evidence="2">
    <location>
        <begin position="92"/>
        <end position="288"/>
    </location>
</feature>
<proteinExistence type="inferred from homology"/>
<evidence type="ECO:0000313" key="4">
    <source>
        <dbReference type="Proteomes" id="UP000242432"/>
    </source>
</evidence>
<dbReference type="Gene3D" id="3.30.450.90">
    <property type="match status" value="1"/>
</dbReference>
<evidence type="ECO:0000256" key="1">
    <source>
        <dbReference type="ARBA" id="ARBA00006611"/>
    </source>
</evidence>
<dbReference type="EMBL" id="FUXX01000020">
    <property type="protein sequence ID" value="SKA62972.1"/>
    <property type="molecule type" value="Genomic_DNA"/>
</dbReference>
<sequence length="318" mass="35343">MNSTYDLHKDNLYSSLYETLGERIISSFDKKNIEELMLNPDGRLFVKYADGHCAHEDTLSEARSEIVVRTVASINNMDIDIKAPIVECELERFNARFSALMPPLSKGTCFCIRVLKALNLSFDELVSCNFITERHAEIIDSLIKKRMNCLICGQTGCGKTSFINSILNRIALLDPACRIICIEDTPELKLSIDNSVSLFTSKNISMSALLRTSLRLSPDRIVIGEVRSAEALDMIDAFSTGHKGGVASIHAGSALQCLDRLKLLISKHPYAPKKGIEELIALSLDAIIVLGKSPNRHVENIVYIKGYNIKGYTLDYVI</sequence>
<dbReference type="GO" id="GO:0016887">
    <property type="term" value="F:ATP hydrolysis activity"/>
    <property type="evidence" value="ECO:0007669"/>
    <property type="project" value="InterPro"/>
</dbReference>
<dbReference type="Pfam" id="PF00437">
    <property type="entry name" value="T2SSE"/>
    <property type="match status" value="1"/>
</dbReference>
<dbReference type="Gene3D" id="3.40.50.300">
    <property type="entry name" value="P-loop containing nucleotide triphosphate hydrolases"/>
    <property type="match status" value="1"/>
</dbReference>
<keyword evidence="4" id="KW-1185">Reference proteome</keyword>
<dbReference type="InterPro" id="IPR001482">
    <property type="entry name" value="T2SS/T4SS_dom"/>
</dbReference>
<reference evidence="4" key="1">
    <citation type="submission" date="2017-02" db="EMBL/GenBank/DDBJ databases">
        <authorList>
            <person name="Varghese N."/>
            <person name="Submissions S."/>
        </authorList>
    </citation>
    <scope>NUCLEOTIDE SEQUENCE [LARGE SCALE GENOMIC DNA]</scope>
    <source>
        <strain evidence="4">DSM 3072</strain>
    </source>
</reference>
<dbReference type="AlphaFoldDB" id="A0A1T4VDE2"/>
<dbReference type="PANTHER" id="PTHR30486:SF6">
    <property type="entry name" value="TYPE IV PILUS RETRACTATION ATPASE PILT"/>
    <property type="match status" value="1"/>
</dbReference>
<name>A0A1T4VDE2_9GAMM</name>
<evidence type="ECO:0000259" key="2">
    <source>
        <dbReference type="Pfam" id="PF00437"/>
    </source>
</evidence>
<gene>
    <name evidence="3" type="ORF">SAMN02745213_01343</name>
</gene>
<protein>
    <submittedName>
        <fullName evidence="3">Type IV secretion system protein VirB11</fullName>
    </submittedName>
</protein>
<comment type="similarity">
    <text evidence="1">Belongs to the GSP E family.</text>
</comment>
<evidence type="ECO:0000313" key="3">
    <source>
        <dbReference type="EMBL" id="SKA62972.1"/>
    </source>
</evidence>
<dbReference type="CDD" id="cd01130">
    <property type="entry name" value="VirB11-like_ATPase"/>
    <property type="match status" value="1"/>
</dbReference>
<accession>A0A1T4VDE2</accession>
<organism evidence="3 4">
    <name type="scientific">Succinivibrio dextrinosolvens DSM 3072</name>
    <dbReference type="NCBI Taxonomy" id="1123324"/>
    <lineage>
        <taxon>Bacteria</taxon>
        <taxon>Pseudomonadati</taxon>
        <taxon>Pseudomonadota</taxon>
        <taxon>Gammaproteobacteria</taxon>
        <taxon>Aeromonadales</taxon>
        <taxon>Succinivibrionaceae</taxon>
        <taxon>Succinivibrio</taxon>
    </lineage>
</organism>
<dbReference type="SUPFAM" id="SSF52540">
    <property type="entry name" value="P-loop containing nucleoside triphosphate hydrolases"/>
    <property type="match status" value="1"/>
</dbReference>
<dbReference type="Proteomes" id="UP000242432">
    <property type="component" value="Unassembled WGS sequence"/>
</dbReference>